<name>A0A841L9X4_9SPHN</name>
<evidence type="ECO:0000313" key="3">
    <source>
        <dbReference type="EMBL" id="MBB6225952.1"/>
    </source>
</evidence>
<dbReference type="PANTHER" id="PTHR45036">
    <property type="entry name" value="METHYLTRANSFERASE LIKE 7B"/>
    <property type="match status" value="1"/>
</dbReference>
<dbReference type="InterPro" id="IPR052356">
    <property type="entry name" value="Thiol_S-MT"/>
</dbReference>
<sequence>MGLYSEKLFPWLLDRALSHPRIEARRAALVGQAVGEVLEIGFGSGATLPFYDPAKVHRLTVIEPSEGMNRRAAARLAKAVLPVRAVTGAGERLPFGDAEFDTVVVCLTLCSVRDPAAVLREVRRVLKPGGCFLFLEHVLSGEPKRALWQRRLTPIQKLVGVGCHLDRDTAALVRAAGFEGVVSAAEEERAFGALAPLAPLVAGSVRQGFSGGGAGAASASGTGSGSAASASSYSSSSSAVGGGLP</sequence>
<dbReference type="EMBL" id="JACIIV010000001">
    <property type="protein sequence ID" value="MBB6225952.1"/>
    <property type="molecule type" value="Genomic_DNA"/>
</dbReference>
<keyword evidence="3" id="KW-0489">Methyltransferase</keyword>
<dbReference type="SUPFAM" id="SSF53335">
    <property type="entry name" value="S-adenosyl-L-methionine-dependent methyltransferases"/>
    <property type="match status" value="1"/>
</dbReference>
<keyword evidence="3" id="KW-0808">Transferase</keyword>
<evidence type="ECO:0000313" key="4">
    <source>
        <dbReference type="Proteomes" id="UP000538147"/>
    </source>
</evidence>
<dbReference type="Gene3D" id="3.40.50.150">
    <property type="entry name" value="Vaccinia Virus protein VP39"/>
    <property type="match status" value="1"/>
</dbReference>
<dbReference type="GO" id="GO:0008757">
    <property type="term" value="F:S-adenosylmethionine-dependent methyltransferase activity"/>
    <property type="evidence" value="ECO:0007669"/>
    <property type="project" value="InterPro"/>
</dbReference>
<comment type="caution">
    <text evidence="3">The sequence shown here is derived from an EMBL/GenBank/DDBJ whole genome shotgun (WGS) entry which is preliminary data.</text>
</comment>
<accession>A0A841L9X4</accession>
<reference evidence="3 4" key="1">
    <citation type="submission" date="2020-08" db="EMBL/GenBank/DDBJ databases">
        <title>Genomic Encyclopedia of Type Strains, Phase IV (KMG-IV): sequencing the most valuable type-strain genomes for metagenomic binning, comparative biology and taxonomic classification.</title>
        <authorList>
            <person name="Goeker M."/>
        </authorList>
    </citation>
    <scope>NUCLEOTIDE SEQUENCE [LARGE SCALE GENOMIC DNA]</scope>
    <source>
        <strain evidence="3 4">DSM 102189</strain>
    </source>
</reference>
<dbReference type="GO" id="GO:0032259">
    <property type="term" value="P:methylation"/>
    <property type="evidence" value="ECO:0007669"/>
    <property type="project" value="UniProtKB-KW"/>
</dbReference>
<proteinExistence type="predicted"/>
<evidence type="ECO:0000256" key="1">
    <source>
        <dbReference type="SAM" id="MobiDB-lite"/>
    </source>
</evidence>
<dbReference type="InterPro" id="IPR013216">
    <property type="entry name" value="Methyltransf_11"/>
</dbReference>
<dbReference type="Pfam" id="PF08241">
    <property type="entry name" value="Methyltransf_11"/>
    <property type="match status" value="1"/>
</dbReference>
<organism evidence="3 4">
    <name type="scientific">Polymorphobacter multimanifer</name>
    <dbReference type="NCBI Taxonomy" id="1070431"/>
    <lineage>
        <taxon>Bacteria</taxon>
        <taxon>Pseudomonadati</taxon>
        <taxon>Pseudomonadota</taxon>
        <taxon>Alphaproteobacteria</taxon>
        <taxon>Sphingomonadales</taxon>
        <taxon>Sphingosinicellaceae</taxon>
        <taxon>Polymorphobacter</taxon>
    </lineage>
</organism>
<dbReference type="InterPro" id="IPR029063">
    <property type="entry name" value="SAM-dependent_MTases_sf"/>
</dbReference>
<dbReference type="Proteomes" id="UP000538147">
    <property type="component" value="Unassembled WGS sequence"/>
</dbReference>
<dbReference type="AlphaFoldDB" id="A0A841L9X4"/>
<dbReference type="PANTHER" id="PTHR45036:SF1">
    <property type="entry name" value="METHYLTRANSFERASE LIKE 7A"/>
    <property type="match status" value="1"/>
</dbReference>
<feature type="region of interest" description="Disordered" evidence="1">
    <location>
        <begin position="210"/>
        <end position="245"/>
    </location>
</feature>
<gene>
    <name evidence="3" type="ORF">FHS79_000103</name>
</gene>
<dbReference type="RefSeq" id="WP_184193707.1">
    <property type="nucleotide sequence ID" value="NZ_JACIIV010000001.1"/>
</dbReference>
<feature type="compositionally biased region" description="Low complexity" evidence="1">
    <location>
        <begin position="216"/>
        <end position="239"/>
    </location>
</feature>
<evidence type="ECO:0000259" key="2">
    <source>
        <dbReference type="Pfam" id="PF08241"/>
    </source>
</evidence>
<keyword evidence="4" id="KW-1185">Reference proteome</keyword>
<dbReference type="CDD" id="cd02440">
    <property type="entry name" value="AdoMet_MTases"/>
    <property type="match status" value="1"/>
</dbReference>
<protein>
    <submittedName>
        <fullName evidence="3">SAM-dependent methyltransferase</fullName>
    </submittedName>
</protein>
<feature type="domain" description="Methyltransferase type 11" evidence="2">
    <location>
        <begin position="38"/>
        <end position="134"/>
    </location>
</feature>